<keyword evidence="2" id="KW-1185">Reference proteome</keyword>
<protein>
    <submittedName>
        <fullName evidence="1">Uncharacterized protein</fullName>
    </submittedName>
</protein>
<dbReference type="EMBL" id="JAOQKI010000023">
    <property type="protein sequence ID" value="MCU6718021.1"/>
    <property type="molecule type" value="Genomic_DNA"/>
</dbReference>
<evidence type="ECO:0000313" key="2">
    <source>
        <dbReference type="Proteomes" id="UP001209666"/>
    </source>
</evidence>
<dbReference type="Proteomes" id="UP001209666">
    <property type="component" value="Unassembled WGS sequence"/>
</dbReference>
<reference evidence="1 2" key="1">
    <citation type="journal article" date="2021" name="ISME Commun">
        <title>Automated analysis of genomic sequences facilitates high-throughput and comprehensive description of bacteria.</title>
        <authorList>
            <person name="Hitch T.C.A."/>
        </authorList>
    </citation>
    <scope>NUCLEOTIDE SEQUENCE [LARGE SCALE GENOMIC DNA]</scope>
    <source>
        <strain evidence="1 2">Sanger_19</strain>
    </source>
</reference>
<comment type="caution">
    <text evidence="1">The sequence shown here is derived from an EMBL/GenBank/DDBJ whole genome shotgun (WGS) entry which is preliminary data.</text>
</comment>
<gene>
    <name evidence="1" type="ORF">OCV43_12210</name>
</gene>
<evidence type="ECO:0000313" key="1">
    <source>
        <dbReference type="EMBL" id="MCU6718021.1"/>
    </source>
</evidence>
<organism evidence="1 2">
    <name type="scientific">Roseburia amylophila</name>
    <dbReference type="NCBI Taxonomy" id="2981794"/>
    <lineage>
        <taxon>Bacteria</taxon>
        <taxon>Bacillati</taxon>
        <taxon>Bacillota</taxon>
        <taxon>Clostridia</taxon>
        <taxon>Lachnospirales</taxon>
        <taxon>Lachnospiraceae</taxon>
        <taxon>Roseburia</taxon>
    </lineage>
</organism>
<dbReference type="RefSeq" id="WP_262624225.1">
    <property type="nucleotide sequence ID" value="NZ_JAOQKI010000023.1"/>
</dbReference>
<accession>A0ABT2SGG3</accession>
<name>A0ABT2SGG3_9FIRM</name>
<proteinExistence type="predicted"/>
<sequence length="236" mass="27913">MKKRNVAGLIVIALFVIGIAVALMQYKREQTALEQPEAGKEPETIVLSMDENPFGVEIKKINENYDLTRDYYKNYDDTGLEEFKITGIFTDEREYIVELRESGYCKYAWLDEEEQVVYIEMTQKQKEEWIDRAIDEIDEELNSLESEELYKFTVEDDYTVIKLDIDQSALIDEVGEALIVLIYDSELYQIFNGNEKWSIHIMVNDMETQKEMMNIQFPKEKFRLSPDMWEKVKTNE</sequence>